<dbReference type="STRING" id="1802596.A2Z11_02660"/>
<comment type="caution">
    <text evidence="1">The sequence shown here is derived from an EMBL/GenBank/DDBJ whole genome shotgun (WGS) entry which is preliminary data.</text>
</comment>
<gene>
    <name evidence="1" type="ORF">A2Z11_02660</name>
</gene>
<evidence type="ECO:0000313" key="1">
    <source>
        <dbReference type="EMBL" id="OGY26936.1"/>
    </source>
</evidence>
<dbReference type="InterPro" id="IPR027417">
    <property type="entry name" value="P-loop_NTPase"/>
</dbReference>
<dbReference type="GO" id="GO:0006261">
    <property type="term" value="P:DNA-templated DNA replication"/>
    <property type="evidence" value="ECO:0007669"/>
    <property type="project" value="TreeGrafter"/>
</dbReference>
<accession>A0A1G1WGV8</accession>
<proteinExistence type="predicted"/>
<dbReference type="PANTHER" id="PTHR11669:SF8">
    <property type="entry name" value="DNA POLYMERASE III SUBUNIT DELTA"/>
    <property type="match status" value="1"/>
</dbReference>
<reference evidence="1 2" key="1">
    <citation type="journal article" date="2016" name="Nat. Commun.">
        <title>Thousands of microbial genomes shed light on interconnected biogeochemical processes in an aquifer system.</title>
        <authorList>
            <person name="Anantharaman K."/>
            <person name="Brown C.T."/>
            <person name="Hug L.A."/>
            <person name="Sharon I."/>
            <person name="Castelle C.J."/>
            <person name="Probst A.J."/>
            <person name="Thomas B.C."/>
            <person name="Singh A."/>
            <person name="Wilkins M.J."/>
            <person name="Karaoz U."/>
            <person name="Brodie E.L."/>
            <person name="Williams K.H."/>
            <person name="Hubbard S.S."/>
            <person name="Banfield J.F."/>
        </authorList>
    </citation>
    <scope>NUCLEOTIDE SEQUENCE [LARGE SCALE GENOMIC DNA]</scope>
</reference>
<dbReference type="AlphaFoldDB" id="A0A1G1WGV8"/>
<protein>
    <recommendedName>
        <fullName evidence="3">Polymerase III, delta prime subunit protein</fullName>
    </recommendedName>
</protein>
<evidence type="ECO:0008006" key="3">
    <source>
        <dbReference type="Google" id="ProtNLM"/>
    </source>
</evidence>
<dbReference type="Gene3D" id="3.40.50.300">
    <property type="entry name" value="P-loop containing nucleotide triphosphate hydrolases"/>
    <property type="match status" value="1"/>
</dbReference>
<dbReference type="InterPro" id="IPR050238">
    <property type="entry name" value="DNA_Rep/Repair_Clamp_Loader"/>
</dbReference>
<dbReference type="SUPFAM" id="SSF52540">
    <property type="entry name" value="P-loop containing nucleoside triphosphate hydrolases"/>
    <property type="match status" value="1"/>
</dbReference>
<evidence type="ECO:0000313" key="2">
    <source>
        <dbReference type="Proteomes" id="UP000176389"/>
    </source>
</evidence>
<dbReference type="EMBL" id="MHCS01000007">
    <property type="protein sequence ID" value="OGY26936.1"/>
    <property type="molecule type" value="Genomic_DNA"/>
</dbReference>
<dbReference type="Pfam" id="PF13177">
    <property type="entry name" value="DNA_pol3_delta2"/>
    <property type="match status" value="1"/>
</dbReference>
<dbReference type="PANTHER" id="PTHR11669">
    <property type="entry name" value="REPLICATION FACTOR C / DNA POLYMERASE III GAMMA-TAU SUBUNIT"/>
    <property type="match status" value="1"/>
</dbReference>
<name>A0A1G1WGV8_9BACT</name>
<dbReference type="Proteomes" id="UP000176389">
    <property type="component" value="Unassembled WGS sequence"/>
</dbReference>
<sequence length="217" mass="24565">MNLSTLIVGGQATTRKGKALELASKTSSKFDIQTLDTKESYGIGDIKKLSTHIYRRPYESLFQSFLILEAQNLTVEAQSALLKNLEEPPERTRFILTAPSTEGLLSTISSRCQKIDLGVSTQVTFNFEQIKSFYSKGSLERYKSTDKLDVDAWLAFWRQVLLSKLGIGTPPVTVKSAPQRILKYIKLLNKLKEMQKRRASQKIIKTIIMLESPEINF</sequence>
<organism evidence="1 2">
    <name type="scientific">Candidatus Woykebacteria bacterium RBG_16_43_9</name>
    <dbReference type="NCBI Taxonomy" id="1802596"/>
    <lineage>
        <taxon>Bacteria</taxon>
        <taxon>Candidatus Woykeibacteriota</taxon>
    </lineage>
</organism>